<accession>A0A7M1RY02</accession>
<proteinExistence type="predicted"/>
<keyword evidence="1" id="KW-0472">Membrane</keyword>
<protein>
    <submittedName>
        <fullName evidence="2">Uncharacterized protein</fullName>
    </submittedName>
</protein>
<evidence type="ECO:0000256" key="1">
    <source>
        <dbReference type="SAM" id="Phobius"/>
    </source>
</evidence>
<feature type="transmembrane region" description="Helical" evidence="1">
    <location>
        <begin position="7"/>
        <end position="29"/>
    </location>
</feature>
<evidence type="ECO:0000313" key="2">
    <source>
        <dbReference type="EMBL" id="QOR58751.1"/>
    </source>
</evidence>
<keyword evidence="1" id="KW-0812">Transmembrane</keyword>
<keyword evidence="1" id="KW-1133">Transmembrane helix</keyword>
<keyword evidence="3" id="KW-1185">Reference proteome</keyword>
<dbReference type="Proteomes" id="UP000593979">
    <property type="component" value="Segment"/>
</dbReference>
<evidence type="ECO:0000313" key="3">
    <source>
        <dbReference type="Proteomes" id="UP000593979"/>
    </source>
</evidence>
<dbReference type="EMBL" id="MT774383">
    <property type="protein sequence ID" value="QOR58751.1"/>
    <property type="molecule type" value="Genomic_DNA"/>
</dbReference>
<name>A0A7M1RY02_9CAUD</name>
<dbReference type="GeneID" id="65129232"/>
<organism evidence="2 3">
    <name type="scientific">uncultured phage cr11_1</name>
    <dbReference type="NCBI Taxonomy" id="2772067"/>
    <lineage>
        <taxon>Viruses</taxon>
        <taxon>Duplodnaviria</taxon>
        <taxon>Heunggongvirae</taxon>
        <taxon>Uroviricota</taxon>
        <taxon>Caudoviricetes</taxon>
        <taxon>Crassvirales</taxon>
        <taxon>Intestiviridae</taxon>
        <taxon>Crudevirinae</taxon>
        <taxon>Delmidovirus</taxon>
        <taxon>Delmidovirus splanchnicus</taxon>
    </lineage>
</organism>
<sequence>MNWEVKFWIKAIIVIAIAIAVIIGISAALTKAILS</sequence>
<dbReference type="KEGG" id="vg:65129232"/>
<reference evidence="2 3" key="1">
    <citation type="submission" date="2020-07" db="EMBL/GenBank/DDBJ databases">
        <title>Taxonomic proposal: Crassvirales, a new order of highly abundant and diverse bacterial viruses.</title>
        <authorList>
            <person name="Shkoporov A.N."/>
            <person name="Stockdale S.R."/>
            <person name="Guerin E."/>
            <person name="Ross R.P."/>
            <person name="Hill C."/>
        </authorList>
    </citation>
    <scope>NUCLEOTIDE SEQUENCE [LARGE SCALE GENOMIC DNA]</scope>
</reference>
<dbReference type="RefSeq" id="YP_010110909.1">
    <property type="nucleotide sequence ID" value="NC_055876.1"/>
</dbReference>